<comment type="subcellular location">
    <subcellularLocation>
        <location evidence="1">Plastid</location>
        <location evidence="1">Chloroplast membrane</location>
        <topology evidence="1">Multi-pass membrane protein</topology>
    </subcellularLocation>
</comment>
<dbReference type="PANTHER" id="PTHR31620">
    <property type="entry name" value="PROTEIN RETICULATA-RELATED 2, CHLOROPLASTIC-RELATED"/>
    <property type="match status" value="1"/>
</dbReference>
<evidence type="ECO:0000256" key="1">
    <source>
        <dbReference type="ARBA" id="ARBA00004508"/>
    </source>
</evidence>
<comment type="similarity">
    <text evidence="2">Belongs to the RETICULATA family.</text>
</comment>
<organism evidence="9 10">
    <name type="scientific">Crotalaria pallida</name>
    <name type="common">Smooth rattlebox</name>
    <name type="synonym">Crotalaria striata</name>
    <dbReference type="NCBI Taxonomy" id="3830"/>
    <lineage>
        <taxon>Eukaryota</taxon>
        <taxon>Viridiplantae</taxon>
        <taxon>Streptophyta</taxon>
        <taxon>Embryophyta</taxon>
        <taxon>Tracheophyta</taxon>
        <taxon>Spermatophyta</taxon>
        <taxon>Magnoliopsida</taxon>
        <taxon>eudicotyledons</taxon>
        <taxon>Gunneridae</taxon>
        <taxon>Pentapetalae</taxon>
        <taxon>rosids</taxon>
        <taxon>fabids</taxon>
        <taxon>Fabales</taxon>
        <taxon>Fabaceae</taxon>
        <taxon>Papilionoideae</taxon>
        <taxon>50 kb inversion clade</taxon>
        <taxon>genistoids sensu lato</taxon>
        <taxon>core genistoids</taxon>
        <taxon>Crotalarieae</taxon>
        <taxon>Crotalaria</taxon>
    </lineage>
</organism>
<protein>
    <submittedName>
        <fullName evidence="9">Uncharacterized protein</fullName>
    </submittedName>
</protein>
<dbReference type="Pfam" id="PF11891">
    <property type="entry name" value="RETICULATA-like"/>
    <property type="match status" value="1"/>
</dbReference>
<keyword evidence="8" id="KW-0472">Membrane</keyword>
<dbReference type="EMBL" id="JAYWIO010000003">
    <property type="protein sequence ID" value="KAK7274463.1"/>
    <property type="molecule type" value="Genomic_DNA"/>
</dbReference>
<evidence type="ECO:0000256" key="5">
    <source>
        <dbReference type="ARBA" id="ARBA00022692"/>
    </source>
</evidence>
<dbReference type="AlphaFoldDB" id="A0AAN9IBA0"/>
<keyword evidence="10" id="KW-1185">Reference proteome</keyword>
<comment type="caution">
    <text evidence="9">The sequence shown here is derived from an EMBL/GenBank/DDBJ whole genome shotgun (WGS) entry which is preliminary data.</text>
</comment>
<accession>A0AAN9IBA0</accession>
<evidence type="ECO:0000313" key="10">
    <source>
        <dbReference type="Proteomes" id="UP001372338"/>
    </source>
</evidence>
<name>A0AAN9IBA0_CROPI</name>
<keyword evidence="5" id="KW-0812">Transmembrane</keyword>
<dbReference type="InterPro" id="IPR021825">
    <property type="entry name" value="RETICULATA-related"/>
</dbReference>
<evidence type="ECO:0000256" key="2">
    <source>
        <dbReference type="ARBA" id="ARBA00010793"/>
    </source>
</evidence>
<proteinExistence type="inferred from homology"/>
<evidence type="ECO:0000256" key="7">
    <source>
        <dbReference type="ARBA" id="ARBA00022989"/>
    </source>
</evidence>
<evidence type="ECO:0000256" key="3">
    <source>
        <dbReference type="ARBA" id="ARBA00022528"/>
    </source>
</evidence>
<keyword evidence="4" id="KW-0934">Plastid</keyword>
<dbReference type="Proteomes" id="UP001372338">
    <property type="component" value="Unassembled WGS sequence"/>
</dbReference>
<dbReference type="PANTHER" id="PTHR31620:SF14">
    <property type="entry name" value="PROTEIN RETICULATA-RELATED 4, CHLOROPLASTIC"/>
    <property type="match status" value="1"/>
</dbReference>
<keyword evidence="3" id="KW-0150">Chloroplast</keyword>
<reference evidence="9 10" key="1">
    <citation type="submission" date="2024-01" db="EMBL/GenBank/DDBJ databases">
        <title>The genomes of 5 underutilized Papilionoideae crops provide insights into root nodulation and disease resistanc.</title>
        <authorList>
            <person name="Yuan L."/>
        </authorList>
    </citation>
    <scope>NUCLEOTIDE SEQUENCE [LARGE SCALE GENOMIC DNA]</scope>
    <source>
        <strain evidence="9">ZHUSHIDOU_FW_LH</strain>
        <tissue evidence="9">Leaf</tissue>
    </source>
</reference>
<gene>
    <name evidence="9" type="ORF">RIF29_15553</name>
</gene>
<evidence type="ECO:0000256" key="4">
    <source>
        <dbReference type="ARBA" id="ARBA00022640"/>
    </source>
</evidence>
<sequence>MHRKFKHQWIEFTSYGTRTFKPLSWSKLESASVQPWVYNICYWCIFQSCGVMTKKVMAILADFMLVYLPAPTVALRAPLAINAGPITKFFHNCPDNAFQVALSGTSYSLVQRIGAILRNGSKAFCSWNCIITGSDTDTFCIIVFIQVGTAVTNALINAKKVVDKSSAGEIENVPILSTSAAYGVYMAVSSNLR</sequence>
<evidence type="ECO:0000256" key="8">
    <source>
        <dbReference type="ARBA" id="ARBA00023136"/>
    </source>
</evidence>
<dbReference type="GO" id="GO:0031969">
    <property type="term" value="C:chloroplast membrane"/>
    <property type="evidence" value="ECO:0007669"/>
    <property type="project" value="UniProtKB-SubCell"/>
</dbReference>
<keyword evidence="7" id="KW-1133">Transmembrane helix</keyword>
<evidence type="ECO:0000256" key="6">
    <source>
        <dbReference type="ARBA" id="ARBA00022946"/>
    </source>
</evidence>
<keyword evidence="6" id="KW-0809">Transit peptide</keyword>
<evidence type="ECO:0000313" key="9">
    <source>
        <dbReference type="EMBL" id="KAK7274463.1"/>
    </source>
</evidence>